<dbReference type="AlphaFoldDB" id="A0AAW5JPY9"/>
<feature type="region of interest" description="Disordered" evidence="1">
    <location>
        <begin position="1"/>
        <end position="23"/>
    </location>
</feature>
<evidence type="ECO:0000256" key="1">
    <source>
        <dbReference type="SAM" id="MobiDB-lite"/>
    </source>
</evidence>
<sequence length="91" mass="10517">MEQRKIVQNAARRNKLKSGSTDMNETIEAEGNLQHVIELLANLRKNREPLLHCSVFIELKARSLDSLKELQSDVDMELTRSKISVDWLTLR</sequence>
<gene>
    <name evidence="2" type="ORF">NE579_17135</name>
</gene>
<proteinExistence type="predicted"/>
<comment type="caution">
    <text evidence="2">The sequence shown here is derived from an EMBL/GenBank/DDBJ whole genome shotgun (WGS) entry which is preliminary data.</text>
</comment>
<dbReference type="EMBL" id="JANFYS010000408">
    <property type="protein sequence ID" value="MCQ4772116.1"/>
    <property type="molecule type" value="Genomic_DNA"/>
</dbReference>
<accession>A0AAW5JPY9</accession>
<dbReference type="Proteomes" id="UP001204562">
    <property type="component" value="Unassembled WGS sequence"/>
</dbReference>
<feature type="non-terminal residue" evidence="2">
    <location>
        <position position="91"/>
    </location>
</feature>
<evidence type="ECO:0000313" key="3">
    <source>
        <dbReference type="Proteomes" id="UP001204562"/>
    </source>
</evidence>
<evidence type="ECO:0000313" key="2">
    <source>
        <dbReference type="EMBL" id="MCQ4772116.1"/>
    </source>
</evidence>
<reference evidence="2" key="1">
    <citation type="submission" date="2022-06" db="EMBL/GenBank/DDBJ databases">
        <title>Isolation of gut microbiota from human fecal samples.</title>
        <authorList>
            <person name="Pamer E.G."/>
            <person name="Barat B."/>
            <person name="Waligurski E."/>
            <person name="Medina S."/>
            <person name="Paddock L."/>
            <person name="Mostad J."/>
        </authorList>
    </citation>
    <scope>NUCLEOTIDE SEQUENCE</scope>
    <source>
        <strain evidence="2">DFI.9.91</strain>
    </source>
</reference>
<organism evidence="2 3">
    <name type="scientific">Intestinimonas massiliensis</name>
    <name type="common">ex Afouda et al. 2020</name>
    <dbReference type="NCBI Taxonomy" id="1673721"/>
    <lineage>
        <taxon>Bacteria</taxon>
        <taxon>Bacillati</taxon>
        <taxon>Bacillota</taxon>
        <taxon>Clostridia</taxon>
        <taxon>Eubacteriales</taxon>
        <taxon>Intestinimonas</taxon>
    </lineage>
</organism>
<protein>
    <submittedName>
        <fullName evidence="2">Type VI secretion protein</fullName>
    </submittedName>
</protein>
<name>A0AAW5JPY9_9FIRM</name>